<dbReference type="Pfam" id="PF01479">
    <property type="entry name" value="S4"/>
    <property type="match status" value="1"/>
</dbReference>
<comment type="catalytic activity">
    <reaction evidence="6">
        <text>a uridine in RNA = a pseudouridine in RNA</text>
        <dbReference type="Rhea" id="RHEA:48348"/>
        <dbReference type="Rhea" id="RHEA-COMP:12068"/>
        <dbReference type="Rhea" id="RHEA-COMP:12069"/>
        <dbReference type="ChEBI" id="CHEBI:65314"/>
        <dbReference type="ChEBI" id="CHEBI:65315"/>
    </reaction>
</comment>
<feature type="region of interest" description="Disordered" evidence="7">
    <location>
        <begin position="1"/>
        <end position="55"/>
    </location>
</feature>
<evidence type="ECO:0000259" key="8">
    <source>
        <dbReference type="SMART" id="SM00363"/>
    </source>
</evidence>
<comment type="function">
    <text evidence="6">Responsible for synthesis of pseudouridine from uracil.</text>
</comment>
<reference evidence="9 10" key="1">
    <citation type="submission" date="2019-03" db="EMBL/GenBank/DDBJ databases">
        <title>Genomic Encyclopedia of Type Strains, Phase IV (KMG-IV): sequencing the most valuable type-strain genomes for metagenomic binning, comparative biology and taxonomic classification.</title>
        <authorList>
            <person name="Goeker M."/>
        </authorList>
    </citation>
    <scope>NUCLEOTIDE SEQUENCE [LARGE SCALE GENOMIC DNA]</scope>
    <source>
        <strain evidence="9 10">DSM 24830</strain>
    </source>
</reference>
<comment type="catalytic activity">
    <reaction evidence="3">
        <text>uridine(1911/1915/1917) in 23S rRNA = pseudouridine(1911/1915/1917) in 23S rRNA</text>
        <dbReference type="Rhea" id="RHEA:42524"/>
        <dbReference type="Rhea" id="RHEA-COMP:10097"/>
        <dbReference type="Rhea" id="RHEA-COMP:10098"/>
        <dbReference type="ChEBI" id="CHEBI:65314"/>
        <dbReference type="ChEBI" id="CHEBI:65315"/>
        <dbReference type="EC" id="5.4.99.23"/>
    </reaction>
</comment>
<name>A0A4R1EYT5_9GAMM</name>
<evidence type="ECO:0000256" key="4">
    <source>
        <dbReference type="PIRSR" id="PIRSR606225-1"/>
    </source>
</evidence>
<dbReference type="InterPro" id="IPR006224">
    <property type="entry name" value="PsdUridine_synth_RluA-like_CS"/>
</dbReference>
<proteinExistence type="inferred from homology"/>
<dbReference type="CDD" id="cd02869">
    <property type="entry name" value="PseudoU_synth_RluA_like"/>
    <property type="match status" value="1"/>
</dbReference>
<comment type="similarity">
    <text evidence="1 6">Belongs to the pseudouridine synthase RluA family.</text>
</comment>
<dbReference type="CDD" id="cd00165">
    <property type="entry name" value="S4"/>
    <property type="match status" value="1"/>
</dbReference>
<keyword evidence="2 6" id="KW-0413">Isomerase</keyword>
<organism evidence="9 10">
    <name type="scientific">Cocleimonas flava</name>
    <dbReference type="NCBI Taxonomy" id="634765"/>
    <lineage>
        <taxon>Bacteria</taxon>
        <taxon>Pseudomonadati</taxon>
        <taxon>Pseudomonadota</taxon>
        <taxon>Gammaproteobacteria</taxon>
        <taxon>Thiotrichales</taxon>
        <taxon>Thiotrichaceae</taxon>
        <taxon>Cocleimonas</taxon>
    </lineage>
</organism>
<keyword evidence="10" id="KW-1185">Reference proteome</keyword>
<dbReference type="InterPro" id="IPR006225">
    <property type="entry name" value="PsdUridine_synth_RluC/D"/>
</dbReference>
<evidence type="ECO:0000256" key="1">
    <source>
        <dbReference type="ARBA" id="ARBA00010876"/>
    </source>
</evidence>
<dbReference type="SUPFAM" id="SSF55120">
    <property type="entry name" value="Pseudouridine synthase"/>
    <property type="match status" value="1"/>
</dbReference>
<evidence type="ECO:0000313" key="9">
    <source>
        <dbReference type="EMBL" id="TCJ87017.1"/>
    </source>
</evidence>
<dbReference type="InterPro" id="IPR002942">
    <property type="entry name" value="S4_RNA-bd"/>
</dbReference>
<feature type="compositionally biased region" description="Polar residues" evidence="7">
    <location>
        <begin position="29"/>
        <end position="45"/>
    </location>
</feature>
<dbReference type="InterPro" id="IPR020103">
    <property type="entry name" value="PsdUridine_synth_cat_dom_sf"/>
</dbReference>
<dbReference type="PROSITE" id="PS50889">
    <property type="entry name" value="S4"/>
    <property type="match status" value="1"/>
</dbReference>
<dbReference type="EC" id="5.4.99.-" evidence="6"/>
<dbReference type="InterPro" id="IPR050188">
    <property type="entry name" value="RluA_PseudoU_synthase"/>
</dbReference>
<dbReference type="Proteomes" id="UP000294887">
    <property type="component" value="Unassembled WGS sequence"/>
</dbReference>
<dbReference type="GO" id="GO:0000455">
    <property type="term" value="P:enzyme-directed rRNA pseudouridine synthesis"/>
    <property type="evidence" value="ECO:0007669"/>
    <property type="project" value="UniProtKB-ARBA"/>
</dbReference>
<evidence type="ECO:0000256" key="5">
    <source>
        <dbReference type="PROSITE-ProRule" id="PRU00182"/>
    </source>
</evidence>
<sequence length="371" mass="41911">MQRSGQKNVNMSNNESDVEQNAEDLSKMNADSSADNSMENITENSTDNRTDNSTENNQIVFSIPEEYLGDRLDRVVAELCPQFSRSQLQKWIKSGDIRINNKVANVRDKVIGGEEVIVTPVLQQQTYDLPEAIKLDIVYEDDHLLVINKPAGLVVHPGAGNQTGTLVNGLLAHNSAQENLPRAGIVHRLDKDTTGLMMVAKTLETHTALVNQLQEREVKREYLALVCKEVIAGDTIEANIGRHPQDRKKMTVLTSGGGKTAITHYRVEQKLLHHTLLRVNLETGRTHQIRVHLAWRHMPILGDRVYGGRSRVPANIDGELREQLQKMNRQSLHATRLTIIHPHTEEEMSWQVDMPADMQLLVDRLQIDKYE</sequence>
<dbReference type="GO" id="GO:0160140">
    <property type="term" value="F:23S rRNA pseudouridine(1911/1915/1917) synthase activity"/>
    <property type="evidence" value="ECO:0007669"/>
    <property type="project" value="UniProtKB-EC"/>
</dbReference>
<evidence type="ECO:0000256" key="7">
    <source>
        <dbReference type="SAM" id="MobiDB-lite"/>
    </source>
</evidence>
<protein>
    <recommendedName>
        <fullName evidence="6">Pseudouridine synthase</fullName>
        <ecNumber evidence="6">5.4.99.-</ecNumber>
    </recommendedName>
</protein>
<gene>
    <name evidence="9" type="ORF">EV695_1518</name>
</gene>
<accession>A0A4R1EYT5</accession>
<dbReference type="SMART" id="SM00363">
    <property type="entry name" value="S4"/>
    <property type="match status" value="1"/>
</dbReference>
<dbReference type="NCBIfam" id="TIGR00005">
    <property type="entry name" value="rluA_subfam"/>
    <property type="match status" value="1"/>
</dbReference>
<dbReference type="InterPro" id="IPR006145">
    <property type="entry name" value="PsdUridine_synth_RsuA/RluA"/>
</dbReference>
<feature type="compositionally biased region" description="Polar residues" evidence="7">
    <location>
        <begin position="1"/>
        <end position="15"/>
    </location>
</feature>
<evidence type="ECO:0000256" key="2">
    <source>
        <dbReference type="ARBA" id="ARBA00023235"/>
    </source>
</evidence>
<dbReference type="PANTHER" id="PTHR21600">
    <property type="entry name" value="MITOCHONDRIAL RNA PSEUDOURIDINE SYNTHASE"/>
    <property type="match status" value="1"/>
</dbReference>
<dbReference type="InterPro" id="IPR036986">
    <property type="entry name" value="S4_RNA-bd_sf"/>
</dbReference>
<evidence type="ECO:0000256" key="6">
    <source>
        <dbReference type="RuleBase" id="RU362028"/>
    </source>
</evidence>
<keyword evidence="5" id="KW-0694">RNA-binding</keyword>
<comment type="caution">
    <text evidence="9">The sequence shown here is derived from an EMBL/GenBank/DDBJ whole genome shotgun (WGS) entry which is preliminary data.</text>
</comment>
<feature type="active site" evidence="4">
    <location>
        <position position="190"/>
    </location>
</feature>
<dbReference type="Gene3D" id="3.30.2350.10">
    <property type="entry name" value="Pseudouridine synthase"/>
    <property type="match status" value="1"/>
</dbReference>
<dbReference type="PROSITE" id="PS01129">
    <property type="entry name" value="PSI_RLU"/>
    <property type="match status" value="1"/>
</dbReference>
<dbReference type="PANTHER" id="PTHR21600:SF44">
    <property type="entry name" value="RIBOSOMAL LARGE SUBUNIT PSEUDOURIDINE SYNTHASE D"/>
    <property type="match status" value="1"/>
</dbReference>
<feature type="domain" description="RNA-binding S4" evidence="8">
    <location>
        <begin position="70"/>
        <end position="126"/>
    </location>
</feature>
<dbReference type="Pfam" id="PF00849">
    <property type="entry name" value="PseudoU_synth_2"/>
    <property type="match status" value="1"/>
</dbReference>
<dbReference type="NCBIfam" id="NF008385">
    <property type="entry name" value="PRK11180.1"/>
    <property type="match status" value="1"/>
</dbReference>
<dbReference type="AlphaFoldDB" id="A0A4R1EYT5"/>
<evidence type="ECO:0000313" key="10">
    <source>
        <dbReference type="Proteomes" id="UP000294887"/>
    </source>
</evidence>
<evidence type="ECO:0000256" key="3">
    <source>
        <dbReference type="ARBA" id="ARBA00036882"/>
    </source>
</evidence>
<dbReference type="EMBL" id="SMFQ01000003">
    <property type="protein sequence ID" value="TCJ87017.1"/>
    <property type="molecule type" value="Genomic_DNA"/>
</dbReference>
<dbReference type="Gene3D" id="3.10.290.10">
    <property type="entry name" value="RNA-binding S4 domain"/>
    <property type="match status" value="1"/>
</dbReference>
<dbReference type="SUPFAM" id="SSF55174">
    <property type="entry name" value="Alpha-L RNA-binding motif"/>
    <property type="match status" value="1"/>
</dbReference>
<dbReference type="GO" id="GO:0003723">
    <property type="term" value="F:RNA binding"/>
    <property type="evidence" value="ECO:0007669"/>
    <property type="project" value="UniProtKB-KW"/>
</dbReference>